<comment type="caution">
    <text evidence="1">The sequence shown here is derived from an EMBL/GenBank/DDBJ whole genome shotgun (WGS) entry which is preliminary data.</text>
</comment>
<protein>
    <submittedName>
        <fullName evidence="1">Uncharacterized protein</fullName>
    </submittedName>
</protein>
<reference evidence="1" key="1">
    <citation type="journal article" date="2020" name="Stud. Mycol.">
        <title>101 Dothideomycetes genomes: a test case for predicting lifestyles and emergence of pathogens.</title>
        <authorList>
            <person name="Haridas S."/>
            <person name="Albert R."/>
            <person name="Binder M."/>
            <person name="Bloem J."/>
            <person name="Labutti K."/>
            <person name="Salamov A."/>
            <person name="Andreopoulos B."/>
            <person name="Baker S."/>
            <person name="Barry K."/>
            <person name="Bills G."/>
            <person name="Bluhm B."/>
            <person name="Cannon C."/>
            <person name="Castanera R."/>
            <person name="Culley D."/>
            <person name="Daum C."/>
            <person name="Ezra D."/>
            <person name="Gonzalez J."/>
            <person name="Henrissat B."/>
            <person name="Kuo A."/>
            <person name="Liang C."/>
            <person name="Lipzen A."/>
            <person name="Lutzoni F."/>
            <person name="Magnuson J."/>
            <person name="Mondo S."/>
            <person name="Nolan M."/>
            <person name="Ohm R."/>
            <person name="Pangilinan J."/>
            <person name="Park H.-J."/>
            <person name="Ramirez L."/>
            <person name="Alfaro M."/>
            <person name="Sun H."/>
            <person name="Tritt A."/>
            <person name="Yoshinaga Y."/>
            <person name="Zwiers L.-H."/>
            <person name="Turgeon B."/>
            <person name="Goodwin S."/>
            <person name="Spatafora J."/>
            <person name="Crous P."/>
            <person name="Grigoriev I."/>
        </authorList>
    </citation>
    <scope>NUCLEOTIDE SEQUENCE</scope>
    <source>
        <strain evidence="1">CBS 525.71</strain>
    </source>
</reference>
<accession>A0ACB6S5L2</accession>
<sequence>MPLSELQYSYLDSRSLCGSAGVADGLDALTSGEDSTAKFSCGNSFPPRTWIQSPEPRSWEIEFDGSLGSGERVGLEMLCDAVVWASKRYFAICYGPLMGILHSHRFMQPVADSFKCRQLLQKLRYHQWDADPQRIDSRTTQSWKLPTKSLTIINIKEIYMVKLVTSVTYGHRALKTSSPVRSALCQGTILRIRLPAFTFRYPRTRPHHDRLPFLGLFIHKTRI</sequence>
<evidence type="ECO:0000313" key="2">
    <source>
        <dbReference type="Proteomes" id="UP000799754"/>
    </source>
</evidence>
<keyword evidence="2" id="KW-1185">Reference proteome</keyword>
<dbReference type="Proteomes" id="UP000799754">
    <property type="component" value="Unassembled WGS sequence"/>
</dbReference>
<gene>
    <name evidence="1" type="ORF">BU25DRAFT_35343</name>
</gene>
<name>A0ACB6S5L2_9PLEO</name>
<organism evidence="1 2">
    <name type="scientific">Macroventuria anomochaeta</name>
    <dbReference type="NCBI Taxonomy" id="301207"/>
    <lineage>
        <taxon>Eukaryota</taxon>
        <taxon>Fungi</taxon>
        <taxon>Dikarya</taxon>
        <taxon>Ascomycota</taxon>
        <taxon>Pezizomycotina</taxon>
        <taxon>Dothideomycetes</taxon>
        <taxon>Pleosporomycetidae</taxon>
        <taxon>Pleosporales</taxon>
        <taxon>Pleosporineae</taxon>
        <taxon>Didymellaceae</taxon>
        <taxon>Macroventuria</taxon>
    </lineage>
</organism>
<evidence type="ECO:0000313" key="1">
    <source>
        <dbReference type="EMBL" id="KAF2628417.1"/>
    </source>
</evidence>
<dbReference type="EMBL" id="MU006713">
    <property type="protein sequence ID" value="KAF2628417.1"/>
    <property type="molecule type" value="Genomic_DNA"/>
</dbReference>
<proteinExistence type="predicted"/>